<dbReference type="PANTHER" id="PTHR43229">
    <property type="entry name" value="NODULATION PROTEIN J"/>
    <property type="match status" value="1"/>
</dbReference>
<dbReference type="InterPro" id="IPR051784">
    <property type="entry name" value="Nod_factor_ABC_transporter"/>
</dbReference>
<evidence type="ECO:0000313" key="7">
    <source>
        <dbReference type="EMBL" id="MFC1404113.1"/>
    </source>
</evidence>
<comment type="subcellular location">
    <subcellularLocation>
        <location evidence="1">Membrane</location>
        <topology evidence="1">Multi-pass membrane protein</topology>
    </subcellularLocation>
</comment>
<organism evidence="7 8">
    <name type="scientific">Streptacidiphilus cavernicola</name>
    <dbReference type="NCBI Taxonomy" id="3342716"/>
    <lineage>
        <taxon>Bacteria</taxon>
        <taxon>Bacillati</taxon>
        <taxon>Actinomycetota</taxon>
        <taxon>Actinomycetes</taxon>
        <taxon>Kitasatosporales</taxon>
        <taxon>Streptomycetaceae</taxon>
        <taxon>Streptacidiphilus</taxon>
    </lineage>
</organism>
<feature type="transmembrane region" description="Helical" evidence="5">
    <location>
        <begin position="47"/>
        <end position="67"/>
    </location>
</feature>
<protein>
    <submittedName>
        <fullName evidence="7">ABC transporter permease</fullName>
    </submittedName>
</protein>
<evidence type="ECO:0000256" key="5">
    <source>
        <dbReference type="SAM" id="Phobius"/>
    </source>
</evidence>
<gene>
    <name evidence="7" type="ORF">ACEZDJ_22740</name>
</gene>
<feature type="domain" description="ABC-2 type transporter transmembrane" evidence="6">
    <location>
        <begin position="26"/>
        <end position="208"/>
    </location>
</feature>
<feature type="transmembrane region" description="Helical" evidence="5">
    <location>
        <begin position="99"/>
        <end position="124"/>
    </location>
</feature>
<dbReference type="PANTHER" id="PTHR43229:SF2">
    <property type="entry name" value="NODULATION PROTEIN J"/>
    <property type="match status" value="1"/>
</dbReference>
<comment type="caution">
    <text evidence="7">The sequence shown here is derived from an EMBL/GenBank/DDBJ whole genome shotgun (WGS) entry which is preliminary data.</text>
</comment>
<dbReference type="RefSeq" id="WP_030256141.1">
    <property type="nucleotide sequence ID" value="NZ_JBHEZZ010000013.1"/>
</dbReference>
<name>A0ABV6URN8_9ACTN</name>
<evidence type="ECO:0000259" key="6">
    <source>
        <dbReference type="Pfam" id="PF01061"/>
    </source>
</evidence>
<feature type="transmembrane region" description="Helical" evidence="5">
    <location>
        <begin position="130"/>
        <end position="156"/>
    </location>
</feature>
<dbReference type="EMBL" id="JBHEZZ010000013">
    <property type="protein sequence ID" value="MFC1404113.1"/>
    <property type="molecule type" value="Genomic_DNA"/>
</dbReference>
<keyword evidence="2 5" id="KW-0812">Transmembrane</keyword>
<keyword evidence="8" id="KW-1185">Reference proteome</keyword>
<sequence>MSLLAAAGRFQGQLVLTHRDYLIDLVRTPLLAAVFLLLVRHSGQPQLIAYGLVAPVLMAVWSMAMLISGEVVDSDRQLGTLELVIAAPVDFARLVVSRVWVTTTISLLTVVEVFAVSVLGFGITPEVDHPVVLVLGLLATAAATAGAAGLMAALFVATRTARTFQNTLSYPFLLLGGVFVPLDRLPAWTHPLGRLIYLSWSADLLRAALAPAPVAGAAWRICVILGLGLLAALVGRLVLGRVVRMVRETGTVGLR</sequence>
<keyword evidence="4 5" id="KW-0472">Membrane</keyword>
<reference evidence="7 8" key="1">
    <citation type="submission" date="2024-09" db="EMBL/GenBank/DDBJ databases">
        <authorList>
            <person name="Lee S.D."/>
        </authorList>
    </citation>
    <scope>NUCLEOTIDE SEQUENCE [LARGE SCALE GENOMIC DNA]</scope>
    <source>
        <strain evidence="7 8">N1-5</strain>
    </source>
</reference>
<feature type="transmembrane region" description="Helical" evidence="5">
    <location>
        <begin position="168"/>
        <end position="187"/>
    </location>
</feature>
<evidence type="ECO:0000256" key="1">
    <source>
        <dbReference type="ARBA" id="ARBA00004141"/>
    </source>
</evidence>
<feature type="transmembrane region" description="Helical" evidence="5">
    <location>
        <begin position="21"/>
        <end position="41"/>
    </location>
</feature>
<dbReference type="InterPro" id="IPR013525">
    <property type="entry name" value="ABC2_TM"/>
</dbReference>
<dbReference type="Proteomes" id="UP001592528">
    <property type="component" value="Unassembled WGS sequence"/>
</dbReference>
<evidence type="ECO:0000256" key="2">
    <source>
        <dbReference type="ARBA" id="ARBA00022692"/>
    </source>
</evidence>
<accession>A0ABV6URN8</accession>
<feature type="transmembrane region" description="Helical" evidence="5">
    <location>
        <begin position="217"/>
        <end position="239"/>
    </location>
</feature>
<evidence type="ECO:0000256" key="3">
    <source>
        <dbReference type="ARBA" id="ARBA00022989"/>
    </source>
</evidence>
<keyword evidence="3 5" id="KW-1133">Transmembrane helix</keyword>
<evidence type="ECO:0000313" key="8">
    <source>
        <dbReference type="Proteomes" id="UP001592528"/>
    </source>
</evidence>
<proteinExistence type="predicted"/>
<evidence type="ECO:0000256" key="4">
    <source>
        <dbReference type="ARBA" id="ARBA00023136"/>
    </source>
</evidence>
<dbReference type="Pfam" id="PF01061">
    <property type="entry name" value="ABC2_membrane"/>
    <property type="match status" value="1"/>
</dbReference>